<sequence>MNLTEHYNTLYKASKEKILSGNCETDPLLDSASDNRLGITLLLRPDSQVQNNIQAFLSDLKAIDPAQYYYPNSDIHVTVMSIISCYSGFDLAQISVPEYVELVRKSIPAQVSIRIKFRGITASPSTVMVQGFMEDDTLNELRNNLRVNFRNSALEQSIDKRYAIQTAHTTVVRFRQEITQVQEYVKVLEKYREHDFGTFTADELVLVYNDWYQRRAHVQDLHRFKFG</sequence>
<keyword evidence="2" id="KW-1185">Reference proteome</keyword>
<dbReference type="KEGG" id="pko:PKOR_13500"/>
<evidence type="ECO:0000313" key="1">
    <source>
        <dbReference type="EMBL" id="AKD03931.1"/>
    </source>
</evidence>
<reference evidence="1 2" key="1">
    <citation type="journal article" date="2015" name="Sci. Rep.">
        <title>Unraveling adaptation of Pontibacter korlensis to radiation and infertility in desert through complete genome and comparative transcriptomic analysis.</title>
        <authorList>
            <person name="Dai J."/>
            <person name="Dai W."/>
            <person name="Qiu C."/>
            <person name="Yang Z."/>
            <person name="Zhang Y."/>
            <person name="Zhou M."/>
            <person name="Zhang L."/>
            <person name="Fang C."/>
            <person name="Gao Q."/>
            <person name="Yang Q."/>
            <person name="Li X."/>
            <person name="Wang Z."/>
            <person name="Wang Z."/>
            <person name="Jia Z."/>
            <person name="Chen X."/>
        </authorList>
    </citation>
    <scope>NUCLEOTIDE SEQUENCE [LARGE SCALE GENOMIC DNA]</scope>
    <source>
        <strain evidence="1 2">X14-1T</strain>
    </source>
</reference>
<evidence type="ECO:0000313" key="2">
    <source>
        <dbReference type="Proteomes" id="UP000033109"/>
    </source>
</evidence>
<dbReference type="OrthoDB" id="2326088at2"/>
<dbReference type="Proteomes" id="UP000033109">
    <property type="component" value="Chromosome"/>
</dbReference>
<dbReference type="EMBL" id="CP009621">
    <property type="protein sequence ID" value="AKD03931.1"/>
    <property type="molecule type" value="Genomic_DNA"/>
</dbReference>
<dbReference type="HOGENOM" id="CLU_104990_0_0_10"/>
<dbReference type="Gene3D" id="3.90.1140.10">
    <property type="entry name" value="Cyclic phosphodiesterase"/>
    <property type="match status" value="1"/>
</dbReference>
<dbReference type="SUPFAM" id="SSF55144">
    <property type="entry name" value="LigT-like"/>
    <property type="match status" value="1"/>
</dbReference>
<gene>
    <name evidence="1" type="ORF">PKOR_13500</name>
</gene>
<accession>A0A0E3UXV6</accession>
<name>A0A0E3UXV6_9BACT</name>
<dbReference type="InterPro" id="IPR009097">
    <property type="entry name" value="Cyclic_Pdiesterase"/>
</dbReference>
<proteinExistence type="predicted"/>
<dbReference type="RefSeq" id="WP_046311425.1">
    <property type="nucleotide sequence ID" value="NZ_CBCSCY010000024.1"/>
</dbReference>
<dbReference type="PATRIC" id="fig|400092.3.peg.2942"/>
<protein>
    <submittedName>
        <fullName evidence="1">Mutarotase</fullName>
    </submittedName>
</protein>
<dbReference type="AlphaFoldDB" id="A0A0E3UXV6"/>
<dbReference type="STRING" id="400092.PKOR_13500"/>
<organism evidence="1 2">
    <name type="scientific">Pontibacter korlensis</name>
    <dbReference type="NCBI Taxonomy" id="400092"/>
    <lineage>
        <taxon>Bacteria</taxon>
        <taxon>Pseudomonadati</taxon>
        <taxon>Bacteroidota</taxon>
        <taxon>Cytophagia</taxon>
        <taxon>Cytophagales</taxon>
        <taxon>Hymenobacteraceae</taxon>
        <taxon>Pontibacter</taxon>
    </lineage>
</organism>